<dbReference type="InterPro" id="IPR036390">
    <property type="entry name" value="WH_DNA-bd_sf"/>
</dbReference>
<dbReference type="CDD" id="cd00090">
    <property type="entry name" value="HTH_ARSR"/>
    <property type="match status" value="1"/>
</dbReference>
<feature type="compositionally biased region" description="Basic and acidic residues" evidence="1">
    <location>
        <begin position="147"/>
        <end position="157"/>
    </location>
</feature>
<proteinExistence type="predicted"/>
<name>A0A1Y5PFE3_9MYCO</name>
<dbReference type="AlphaFoldDB" id="A0A1Y5PFE3"/>
<dbReference type="PRINTS" id="PR00598">
    <property type="entry name" value="HTHMARR"/>
</dbReference>
<dbReference type="PROSITE" id="PS50995">
    <property type="entry name" value="HTH_MARR_2"/>
    <property type="match status" value="1"/>
</dbReference>
<dbReference type="InterPro" id="IPR011991">
    <property type="entry name" value="ArsR-like_HTH"/>
</dbReference>
<evidence type="ECO:0000313" key="3">
    <source>
        <dbReference type="EMBL" id="SBS77437.1"/>
    </source>
</evidence>
<organism evidence="3">
    <name type="scientific">uncultured Mycobacterium sp</name>
    <dbReference type="NCBI Taxonomy" id="171292"/>
    <lineage>
        <taxon>Bacteria</taxon>
        <taxon>Bacillati</taxon>
        <taxon>Actinomycetota</taxon>
        <taxon>Actinomycetes</taxon>
        <taxon>Mycobacteriales</taxon>
        <taxon>Mycobacteriaceae</taxon>
        <taxon>Mycobacterium</taxon>
        <taxon>environmental samples</taxon>
    </lineage>
</organism>
<dbReference type="GO" id="GO:0006950">
    <property type="term" value="P:response to stress"/>
    <property type="evidence" value="ECO:0007669"/>
    <property type="project" value="TreeGrafter"/>
</dbReference>
<feature type="domain" description="HTH marR-type" evidence="2">
    <location>
        <begin position="7"/>
        <end position="138"/>
    </location>
</feature>
<dbReference type="SMART" id="SM00347">
    <property type="entry name" value="HTH_MARR"/>
    <property type="match status" value="1"/>
</dbReference>
<dbReference type="PANTHER" id="PTHR33164:SF43">
    <property type="entry name" value="HTH-TYPE TRANSCRIPTIONAL REPRESSOR YETL"/>
    <property type="match status" value="1"/>
</dbReference>
<dbReference type="Gene3D" id="1.10.10.10">
    <property type="entry name" value="Winged helix-like DNA-binding domain superfamily/Winged helix DNA-binding domain"/>
    <property type="match status" value="1"/>
</dbReference>
<dbReference type="PANTHER" id="PTHR33164">
    <property type="entry name" value="TRANSCRIPTIONAL REGULATOR, MARR FAMILY"/>
    <property type="match status" value="1"/>
</dbReference>
<sequence>MSRNPEADEVWRAMTALVTDNRDSWRRATVDQTGLPFSRIRILLRLSRGSMTVKEVAHAVTIDPPAATVSVNDLEDRGLVMRQTIPTNRRYKVVSLTDAGWSMVATINAVDDPAPEALAALGICTANQWWSVFGKKRGKNGKTGPPVHDDLVERDFAADSPNQL</sequence>
<feature type="region of interest" description="Disordered" evidence="1">
    <location>
        <begin position="137"/>
        <end position="164"/>
    </location>
</feature>
<reference evidence="3" key="1">
    <citation type="submission" date="2016-03" db="EMBL/GenBank/DDBJ databases">
        <authorList>
            <person name="Ploux O."/>
        </authorList>
    </citation>
    <scope>NUCLEOTIDE SEQUENCE</scope>
    <source>
        <strain evidence="3">UC10</strain>
    </source>
</reference>
<dbReference type="InterPro" id="IPR036388">
    <property type="entry name" value="WH-like_DNA-bd_sf"/>
</dbReference>
<protein>
    <recommendedName>
        <fullName evidence="2">HTH marR-type domain-containing protein</fullName>
    </recommendedName>
</protein>
<evidence type="ECO:0000256" key="1">
    <source>
        <dbReference type="SAM" id="MobiDB-lite"/>
    </source>
</evidence>
<evidence type="ECO:0000259" key="2">
    <source>
        <dbReference type="PROSITE" id="PS50995"/>
    </source>
</evidence>
<dbReference type="SUPFAM" id="SSF46785">
    <property type="entry name" value="Winged helix' DNA-binding domain"/>
    <property type="match status" value="1"/>
</dbReference>
<dbReference type="InterPro" id="IPR000835">
    <property type="entry name" value="HTH_MarR-typ"/>
</dbReference>
<gene>
    <name evidence="3" type="ORF">MHPYR_430026</name>
</gene>
<dbReference type="InterPro" id="IPR039422">
    <property type="entry name" value="MarR/SlyA-like"/>
</dbReference>
<accession>A0A1Y5PFE3</accession>
<dbReference type="EMBL" id="FLQS01000038">
    <property type="protein sequence ID" value="SBS77437.1"/>
    <property type="molecule type" value="Genomic_DNA"/>
</dbReference>
<dbReference type="Pfam" id="PF01047">
    <property type="entry name" value="MarR"/>
    <property type="match status" value="1"/>
</dbReference>
<dbReference type="GO" id="GO:0003700">
    <property type="term" value="F:DNA-binding transcription factor activity"/>
    <property type="evidence" value="ECO:0007669"/>
    <property type="project" value="InterPro"/>
</dbReference>